<feature type="transmembrane region" description="Helical" evidence="1">
    <location>
        <begin position="72"/>
        <end position="90"/>
    </location>
</feature>
<name>A0A1W6YTP4_9BORD</name>
<reference evidence="3 4" key="1">
    <citation type="submission" date="2017-05" db="EMBL/GenBank/DDBJ databases">
        <title>Complete and WGS of Bordetella genogroups.</title>
        <authorList>
            <person name="Spilker T."/>
            <person name="LiPuma J."/>
        </authorList>
    </citation>
    <scope>NUCLEOTIDE SEQUENCE [LARGE SCALE GENOMIC DNA]</scope>
    <source>
        <strain evidence="3 4">AU19157</strain>
    </source>
</reference>
<dbReference type="InterPro" id="IPR009936">
    <property type="entry name" value="DUF1468"/>
</dbReference>
<dbReference type="Pfam" id="PF07331">
    <property type="entry name" value="TctB"/>
    <property type="match status" value="1"/>
</dbReference>
<sequence length="140" mass="15044">MNNRNFVRGLFLIAFALVFGGVASTYPLGNLARFGPGLFPLLICGCLLLVGIITVIRAYFVEPVPLNYSIRNIAIVMASLIGFVLVSNYLNMLLGIVFLVFCSTLAGTSYSVARNVKISAGLIVVALAFKFLLGLNLPLL</sequence>
<evidence type="ECO:0000256" key="1">
    <source>
        <dbReference type="SAM" id="Phobius"/>
    </source>
</evidence>
<organism evidence="3 4">
    <name type="scientific">Bordetella genomosp. 8</name>
    <dbReference type="NCBI Taxonomy" id="1416806"/>
    <lineage>
        <taxon>Bacteria</taxon>
        <taxon>Pseudomonadati</taxon>
        <taxon>Pseudomonadota</taxon>
        <taxon>Betaproteobacteria</taxon>
        <taxon>Burkholderiales</taxon>
        <taxon>Alcaligenaceae</taxon>
        <taxon>Bordetella</taxon>
    </lineage>
</organism>
<feature type="transmembrane region" description="Helical" evidence="1">
    <location>
        <begin position="120"/>
        <end position="139"/>
    </location>
</feature>
<dbReference type="OrthoDB" id="8902299at2"/>
<feature type="transmembrane region" description="Helical" evidence="1">
    <location>
        <begin position="96"/>
        <end position="113"/>
    </location>
</feature>
<keyword evidence="1" id="KW-0812">Transmembrane</keyword>
<keyword evidence="1" id="KW-0472">Membrane</keyword>
<evidence type="ECO:0000313" key="4">
    <source>
        <dbReference type="Proteomes" id="UP000194151"/>
    </source>
</evidence>
<evidence type="ECO:0000313" key="3">
    <source>
        <dbReference type="EMBL" id="ARP84354.1"/>
    </source>
</evidence>
<accession>A0A1W6YTP4</accession>
<dbReference type="EMBL" id="CP021108">
    <property type="protein sequence ID" value="ARP84354.1"/>
    <property type="molecule type" value="Genomic_DNA"/>
</dbReference>
<dbReference type="RefSeq" id="WP_086067665.1">
    <property type="nucleotide sequence ID" value="NZ_CP021108.1"/>
</dbReference>
<keyword evidence="4" id="KW-1185">Reference proteome</keyword>
<dbReference type="STRING" id="1416806.CAL12_03915"/>
<gene>
    <name evidence="3" type="ORF">CAL12_03915</name>
</gene>
<feature type="domain" description="DUF1468" evidence="2">
    <location>
        <begin position="7"/>
        <end position="138"/>
    </location>
</feature>
<protein>
    <submittedName>
        <fullName evidence="3">Tripartite tricarboxylate transporter TctB</fullName>
    </submittedName>
</protein>
<dbReference type="KEGG" id="bgv:CAL12_03915"/>
<dbReference type="Proteomes" id="UP000194151">
    <property type="component" value="Chromosome"/>
</dbReference>
<evidence type="ECO:0000259" key="2">
    <source>
        <dbReference type="Pfam" id="PF07331"/>
    </source>
</evidence>
<feature type="transmembrane region" description="Helical" evidence="1">
    <location>
        <begin position="39"/>
        <end position="60"/>
    </location>
</feature>
<proteinExistence type="predicted"/>
<keyword evidence="1" id="KW-1133">Transmembrane helix</keyword>
<dbReference type="AlphaFoldDB" id="A0A1W6YTP4"/>